<name>A0A419N7S7_9GAMM</name>
<comment type="caution">
    <text evidence="1">The sequence shown here is derived from an EMBL/GenBank/DDBJ whole genome shotgun (WGS) entry which is preliminary data.</text>
</comment>
<proteinExistence type="predicted"/>
<sequence length="356" mass="38729">MSLGIIAAGCSFPSGPTLALADIAVRTQFSLSRKLPYVTDRCGMPVKASYFPQRELAFDISRWQVLADNAIQDALLSAGDLINLPTRLWLILPPADRPGVHSTLELVLTASISTHLPDCQQVNVLRGNHAQAGNALLQIRQLQLHDTKLTLDILVAVESWLKPATLNWLEEQRLLHGSYSRYKDEPRINPYGRIPGEGAAVLVLAPTKSFSCWCALPGIAATEESVLPDDDQPCLGFGLSAAAHEALRQADINAISHLFTDVNGEIYRFDEYGFTLSRLSGFLSNDFQRIAPVLASGDLGCASIVTHLALAAWQIKSDKDKSKGKCTLVLSSSDGHQRCAVVLKPITQGVEQHDND</sequence>
<reference evidence="1 2" key="1">
    <citation type="submission" date="2018-09" db="EMBL/GenBank/DDBJ databases">
        <authorList>
            <person name="Le Fleche-Mateos A."/>
        </authorList>
    </citation>
    <scope>NUCLEOTIDE SEQUENCE [LARGE SCALE GENOMIC DNA]</scope>
    <source>
        <strain evidence="1 2">DSM 27399</strain>
    </source>
</reference>
<evidence type="ECO:0008006" key="3">
    <source>
        <dbReference type="Google" id="ProtNLM"/>
    </source>
</evidence>
<dbReference type="RefSeq" id="WP_120133174.1">
    <property type="nucleotide sequence ID" value="NZ_RAHH01000014.1"/>
</dbReference>
<dbReference type="OrthoDB" id="3078238at2"/>
<evidence type="ECO:0000313" key="1">
    <source>
        <dbReference type="EMBL" id="RJT43517.1"/>
    </source>
</evidence>
<organism evidence="1 2">
    <name type="scientific">Rahnella woolbedingensis</name>
    <dbReference type="NCBI Taxonomy" id="1510574"/>
    <lineage>
        <taxon>Bacteria</taxon>
        <taxon>Pseudomonadati</taxon>
        <taxon>Pseudomonadota</taxon>
        <taxon>Gammaproteobacteria</taxon>
        <taxon>Enterobacterales</taxon>
        <taxon>Yersiniaceae</taxon>
        <taxon>Rahnella</taxon>
    </lineage>
</organism>
<dbReference type="Proteomes" id="UP000284908">
    <property type="component" value="Unassembled WGS sequence"/>
</dbReference>
<dbReference type="AlphaFoldDB" id="A0A419N7S7"/>
<dbReference type="EMBL" id="RAHH01000014">
    <property type="protein sequence ID" value="RJT43517.1"/>
    <property type="molecule type" value="Genomic_DNA"/>
</dbReference>
<keyword evidence="2" id="KW-1185">Reference proteome</keyword>
<gene>
    <name evidence="1" type="ORF">D6C13_13080</name>
</gene>
<evidence type="ECO:0000313" key="2">
    <source>
        <dbReference type="Proteomes" id="UP000284908"/>
    </source>
</evidence>
<protein>
    <recommendedName>
        <fullName evidence="3">Beta-ketoacyl synthase N-terminal domain-containing protein</fullName>
    </recommendedName>
</protein>
<accession>A0A419N7S7</accession>